<dbReference type="AlphaFoldDB" id="J0D0X1"/>
<dbReference type="EMBL" id="JH689218">
    <property type="protein sequence ID" value="EJD32207.1"/>
    <property type="molecule type" value="Genomic_DNA"/>
</dbReference>
<evidence type="ECO:0000313" key="2">
    <source>
        <dbReference type="Proteomes" id="UP000006514"/>
    </source>
</evidence>
<proteinExistence type="predicted"/>
<organism evidence="1 2">
    <name type="scientific">Auricularia subglabra (strain TFB-10046 / SS5)</name>
    <name type="common">White-rot fungus</name>
    <name type="synonym">Auricularia delicata (strain TFB10046)</name>
    <dbReference type="NCBI Taxonomy" id="717982"/>
    <lineage>
        <taxon>Eukaryota</taxon>
        <taxon>Fungi</taxon>
        <taxon>Dikarya</taxon>
        <taxon>Basidiomycota</taxon>
        <taxon>Agaricomycotina</taxon>
        <taxon>Agaricomycetes</taxon>
        <taxon>Auriculariales</taxon>
        <taxon>Auriculariaceae</taxon>
        <taxon>Auricularia</taxon>
    </lineage>
</organism>
<reference evidence="2" key="1">
    <citation type="journal article" date="2012" name="Science">
        <title>The Paleozoic origin of enzymatic lignin decomposition reconstructed from 31 fungal genomes.</title>
        <authorList>
            <person name="Floudas D."/>
            <person name="Binder M."/>
            <person name="Riley R."/>
            <person name="Barry K."/>
            <person name="Blanchette R.A."/>
            <person name="Henrissat B."/>
            <person name="Martinez A.T."/>
            <person name="Otillar R."/>
            <person name="Spatafora J.W."/>
            <person name="Yadav J.S."/>
            <person name="Aerts A."/>
            <person name="Benoit I."/>
            <person name="Boyd A."/>
            <person name="Carlson A."/>
            <person name="Copeland A."/>
            <person name="Coutinho P.M."/>
            <person name="de Vries R.P."/>
            <person name="Ferreira P."/>
            <person name="Findley K."/>
            <person name="Foster B."/>
            <person name="Gaskell J."/>
            <person name="Glotzer D."/>
            <person name="Gorecki P."/>
            <person name="Heitman J."/>
            <person name="Hesse C."/>
            <person name="Hori C."/>
            <person name="Igarashi K."/>
            <person name="Jurgens J.A."/>
            <person name="Kallen N."/>
            <person name="Kersten P."/>
            <person name="Kohler A."/>
            <person name="Kuees U."/>
            <person name="Kumar T.K.A."/>
            <person name="Kuo A."/>
            <person name="LaButti K."/>
            <person name="Larrondo L.F."/>
            <person name="Lindquist E."/>
            <person name="Ling A."/>
            <person name="Lombard V."/>
            <person name="Lucas S."/>
            <person name="Lundell T."/>
            <person name="Martin R."/>
            <person name="McLaughlin D.J."/>
            <person name="Morgenstern I."/>
            <person name="Morin E."/>
            <person name="Murat C."/>
            <person name="Nagy L.G."/>
            <person name="Nolan M."/>
            <person name="Ohm R.A."/>
            <person name="Patyshakuliyeva A."/>
            <person name="Rokas A."/>
            <person name="Ruiz-Duenas F.J."/>
            <person name="Sabat G."/>
            <person name="Salamov A."/>
            <person name="Samejima M."/>
            <person name="Schmutz J."/>
            <person name="Slot J.C."/>
            <person name="St John F."/>
            <person name="Stenlid J."/>
            <person name="Sun H."/>
            <person name="Sun S."/>
            <person name="Syed K."/>
            <person name="Tsang A."/>
            <person name="Wiebenga A."/>
            <person name="Young D."/>
            <person name="Pisabarro A."/>
            <person name="Eastwood D.C."/>
            <person name="Martin F."/>
            <person name="Cullen D."/>
            <person name="Grigoriev I.V."/>
            <person name="Hibbett D.S."/>
        </authorList>
    </citation>
    <scope>NUCLEOTIDE SEQUENCE [LARGE SCALE GENOMIC DNA]</scope>
    <source>
        <strain evidence="2">TFB10046</strain>
    </source>
</reference>
<protein>
    <submittedName>
        <fullName evidence="1">Uncharacterized protein</fullName>
    </submittedName>
</protein>
<accession>J0D0X1</accession>
<name>J0D0X1_AURST</name>
<sequence>MDARGAVGSRGRRWSSLQSVRSVDQPAARLAAVLDIRTLVLRLAHRSTQVSHVGVGVGVGDAHTGVWAAIARPLWRLGHYFVQSPGDVGAILRAYACMRVADADADADMRHLRAAVRQT</sequence>
<dbReference type="InParanoid" id="J0D0X1"/>
<dbReference type="KEGG" id="adl:AURDEDRAFT_178760"/>
<dbReference type="Proteomes" id="UP000006514">
    <property type="component" value="Unassembled WGS sequence"/>
</dbReference>
<keyword evidence="2" id="KW-1185">Reference proteome</keyword>
<gene>
    <name evidence="1" type="ORF">AURDEDRAFT_178760</name>
</gene>
<evidence type="ECO:0000313" key="1">
    <source>
        <dbReference type="EMBL" id="EJD32207.1"/>
    </source>
</evidence>